<keyword evidence="2" id="KW-1185">Reference proteome</keyword>
<accession>A0A501W963</accession>
<sequence length="76" mass="8580">MPNESRIRTPTPACLSGQPRALARASASLLLDAVHIWRLARAERRVFRACAARLRADDDLRRARHRHGALLRGDSR</sequence>
<dbReference type="Proteomes" id="UP000319255">
    <property type="component" value="Unassembled WGS sequence"/>
</dbReference>
<gene>
    <name evidence="1" type="ORF">FJM51_22770</name>
</gene>
<dbReference type="EMBL" id="VFRP01000060">
    <property type="protein sequence ID" value="TPE45075.1"/>
    <property type="molecule type" value="Genomic_DNA"/>
</dbReference>
<dbReference type="RefSeq" id="WP_140456392.1">
    <property type="nucleotide sequence ID" value="NZ_VFRP01000060.1"/>
</dbReference>
<dbReference type="AlphaFoldDB" id="A0A501W963"/>
<evidence type="ECO:0000313" key="1">
    <source>
        <dbReference type="EMBL" id="TPE45075.1"/>
    </source>
</evidence>
<proteinExistence type="predicted"/>
<organism evidence="1 2">
    <name type="scientific">Amaricoccus solimangrovi</name>
    <dbReference type="NCBI Taxonomy" id="2589815"/>
    <lineage>
        <taxon>Bacteria</taxon>
        <taxon>Pseudomonadati</taxon>
        <taxon>Pseudomonadota</taxon>
        <taxon>Alphaproteobacteria</taxon>
        <taxon>Rhodobacterales</taxon>
        <taxon>Paracoccaceae</taxon>
        <taxon>Amaricoccus</taxon>
    </lineage>
</organism>
<protein>
    <submittedName>
        <fullName evidence="1">Uncharacterized protein</fullName>
    </submittedName>
</protein>
<reference evidence="1 2" key="1">
    <citation type="submission" date="2019-06" db="EMBL/GenBank/DDBJ databases">
        <title>A novel bacterium of genus Amaricoccus, isolated from marine sediment.</title>
        <authorList>
            <person name="Huang H."/>
            <person name="Mo K."/>
            <person name="Hu Y."/>
        </authorList>
    </citation>
    <scope>NUCLEOTIDE SEQUENCE [LARGE SCALE GENOMIC DNA]</scope>
    <source>
        <strain evidence="1 2">HB172011</strain>
    </source>
</reference>
<name>A0A501W963_9RHOB</name>
<comment type="caution">
    <text evidence="1">The sequence shown here is derived from an EMBL/GenBank/DDBJ whole genome shotgun (WGS) entry which is preliminary data.</text>
</comment>
<evidence type="ECO:0000313" key="2">
    <source>
        <dbReference type="Proteomes" id="UP000319255"/>
    </source>
</evidence>